<dbReference type="Pfam" id="PF03747">
    <property type="entry name" value="ADP_ribosyl_GH"/>
    <property type="match status" value="1"/>
</dbReference>
<dbReference type="PANTHER" id="PTHR16222">
    <property type="entry name" value="ADP-RIBOSYLGLYCOHYDROLASE"/>
    <property type="match status" value="1"/>
</dbReference>
<organism evidence="9 10">
    <name type="scientific">Tieghemostelium lacteum</name>
    <name type="common">Slime mold</name>
    <name type="synonym">Dictyostelium lacteum</name>
    <dbReference type="NCBI Taxonomy" id="361077"/>
    <lineage>
        <taxon>Eukaryota</taxon>
        <taxon>Amoebozoa</taxon>
        <taxon>Evosea</taxon>
        <taxon>Eumycetozoa</taxon>
        <taxon>Dictyostelia</taxon>
        <taxon>Dictyosteliales</taxon>
        <taxon>Raperosteliaceae</taxon>
        <taxon>Tieghemostelium</taxon>
    </lineage>
</organism>
<dbReference type="AlphaFoldDB" id="A0A152A6R8"/>
<evidence type="ECO:0000256" key="6">
    <source>
        <dbReference type="ARBA" id="ARBA00049798"/>
    </source>
</evidence>
<evidence type="ECO:0000256" key="7">
    <source>
        <dbReference type="ARBA" id="ARBA00049810"/>
    </source>
</evidence>
<feature type="binding site" evidence="8">
    <location>
        <position position="332"/>
    </location>
    <ligand>
        <name>Mg(2+)</name>
        <dbReference type="ChEBI" id="CHEBI:18420"/>
        <label>1</label>
    </ligand>
</feature>
<dbReference type="InterPro" id="IPR050792">
    <property type="entry name" value="ADP-ribosylglycohydrolase"/>
</dbReference>
<dbReference type="GO" id="GO:0046872">
    <property type="term" value="F:metal ion binding"/>
    <property type="evidence" value="ECO:0007669"/>
    <property type="project" value="UniProtKB-KW"/>
</dbReference>
<dbReference type="InParanoid" id="A0A152A6R8"/>
<protein>
    <recommendedName>
        <fullName evidence="5">ADP-ribosylhydrolase ARH1</fullName>
        <ecNumber evidence="4">3.2.2.19</ecNumber>
    </recommendedName>
    <alternativeName>
        <fullName evidence="6">ADP-ribose-L-arginine cleaving enzyme</fullName>
    </alternativeName>
    <alternativeName>
        <fullName evidence="7">[Protein ADP-ribosylarginine] hydrolase</fullName>
    </alternativeName>
</protein>
<dbReference type="EMBL" id="LODT01000004">
    <property type="protein sequence ID" value="KYR01932.1"/>
    <property type="molecule type" value="Genomic_DNA"/>
</dbReference>
<keyword evidence="2 9" id="KW-0378">Hydrolase</keyword>
<evidence type="ECO:0000256" key="3">
    <source>
        <dbReference type="ARBA" id="ARBA00049582"/>
    </source>
</evidence>
<feature type="binding site" evidence="8">
    <location>
        <position position="66"/>
    </location>
    <ligand>
        <name>Mg(2+)</name>
        <dbReference type="ChEBI" id="CHEBI:18420"/>
        <label>1</label>
    </ligand>
</feature>
<dbReference type="FunCoup" id="A0A152A6R8">
    <property type="interactions" value="1"/>
</dbReference>
<dbReference type="EC" id="3.2.2.19" evidence="4"/>
<feature type="binding site" evidence="8">
    <location>
        <position position="67"/>
    </location>
    <ligand>
        <name>Mg(2+)</name>
        <dbReference type="ChEBI" id="CHEBI:18420"/>
        <label>1</label>
    </ligand>
</feature>
<evidence type="ECO:0000256" key="4">
    <source>
        <dbReference type="ARBA" id="ARBA00049725"/>
    </source>
</evidence>
<dbReference type="GO" id="GO:0003875">
    <property type="term" value="F:ADP-ribosylarginine hydrolase activity"/>
    <property type="evidence" value="ECO:0007669"/>
    <property type="project" value="UniProtKB-EC"/>
</dbReference>
<evidence type="ECO:0000256" key="8">
    <source>
        <dbReference type="PIRSR" id="PIRSR605502-1"/>
    </source>
</evidence>
<dbReference type="SUPFAM" id="SSF101478">
    <property type="entry name" value="ADP-ribosylglycohydrolase"/>
    <property type="match status" value="1"/>
</dbReference>
<sequence length="379" mass="43048">MSKQDEVMDDFKVRFYSAMVLSGVGDAMGYKNGRWEFGSFPQIIKDYNALGGYKNININRQEWRVSDDTVMHMATAIAITRHKVDEKVSNEKLCEEMALAYVRSMEDMNGRAPGRQSIESTSYMTPGAKKKCLKWNEIPYGTQGGGCGGAMRSMCIGLKYSSPDQLETLIELSIESGRITHNHPVGFLGAMVSALFTSYALQEIATKDWGSLLFDKIQPLAREYLKKTENQSNRKWEDYERGWNYFWTAWESYLKLRKIPFSKYTPPGDIHYPIFPDLYDFKERDEFYASISFSGWGGSSGHDSVIIAYDALLGAGDSWEEMIKRAILHSGDNDSTGAIGCCWWGAIYGFYQVPACNYDHLEYRSVIEGLAAKLYELRC</sequence>
<evidence type="ECO:0000256" key="5">
    <source>
        <dbReference type="ARBA" id="ARBA00049773"/>
    </source>
</evidence>
<dbReference type="InterPro" id="IPR036705">
    <property type="entry name" value="Ribosyl_crysJ1_sf"/>
</dbReference>
<dbReference type="Gene3D" id="1.10.4080.10">
    <property type="entry name" value="ADP-ribosylation/Crystallin J1"/>
    <property type="match status" value="1"/>
</dbReference>
<dbReference type="PANTHER" id="PTHR16222:SF26">
    <property type="entry name" value="ADP-RIBOSYLHYDROLASE ARH1"/>
    <property type="match status" value="1"/>
</dbReference>
<dbReference type="OrthoDB" id="10250509at2759"/>
<comment type="caution">
    <text evidence="9">The sequence shown here is derived from an EMBL/GenBank/DDBJ whole genome shotgun (WGS) entry which is preliminary data.</text>
</comment>
<evidence type="ECO:0000256" key="2">
    <source>
        <dbReference type="ARBA" id="ARBA00022801"/>
    </source>
</evidence>
<keyword evidence="8" id="KW-0479">Metal-binding</keyword>
<gene>
    <name evidence="9" type="ORF">DLAC_00722</name>
</gene>
<feature type="binding site" evidence="8">
    <location>
        <position position="68"/>
    </location>
    <ligand>
        <name>Mg(2+)</name>
        <dbReference type="ChEBI" id="CHEBI:18420"/>
        <label>1</label>
    </ligand>
</feature>
<keyword evidence="10" id="KW-1185">Reference proteome</keyword>
<dbReference type="STRING" id="361077.A0A152A6R8"/>
<dbReference type="Proteomes" id="UP000076078">
    <property type="component" value="Unassembled WGS sequence"/>
</dbReference>
<feature type="binding site" evidence="8">
    <location>
        <position position="334"/>
    </location>
    <ligand>
        <name>Mg(2+)</name>
        <dbReference type="ChEBI" id="CHEBI:18420"/>
        <label>1</label>
    </ligand>
</feature>
<keyword evidence="8" id="KW-0460">Magnesium</keyword>
<proteinExistence type="inferred from homology"/>
<evidence type="ECO:0000256" key="1">
    <source>
        <dbReference type="ARBA" id="ARBA00010702"/>
    </source>
</evidence>
<dbReference type="InterPro" id="IPR005502">
    <property type="entry name" value="Ribosyl_crysJ1"/>
</dbReference>
<feature type="binding site" evidence="8">
    <location>
        <position position="335"/>
    </location>
    <ligand>
        <name>Mg(2+)</name>
        <dbReference type="ChEBI" id="CHEBI:18420"/>
        <label>1</label>
    </ligand>
</feature>
<evidence type="ECO:0000313" key="9">
    <source>
        <dbReference type="EMBL" id="KYR01932.1"/>
    </source>
</evidence>
<accession>A0A152A6R8</accession>
<reference evidence="9 10" key="1">
    <citation type="submission" date="2015-12" db="EMBL/GenBank/DDBJ databases">
        <title>Dictyostelia acquired genes for synthesis and detection of signals that induce cell-type specialization by lateral gene transfer from prokaryotes.</title>
        <authorList>
            <person name="Gloeckner G."/>
            <person name="Schaap P."/>
        </authorList>
    </citation>
    <scope>NUCLEOTIDE SEQUENCE [LARGE SCALE GENOMIC DNA]</scope>
    <source>
        <strain evidence="9 10">TK</strain>
    </source>
</reference>
<name>A0A152A6R8_TIELA</name>
<comment type="cofactor">
    <cofactor evidence="8">
        <name>Mg(2+)</name>
        <dbReference type="ChEBI" id="CHEBI:18420"/>
    </cofactor>
    <text evidence="8">Binds 2 magnesium ions per subunit.</text>
</comment>
<comment type="similarity">
    <text evidence="1">Belongs to the ADP-ribosylglycohydrolase family.</text>
</comment>
<dbReference type="OMA" id="RKWEFLQ"/>
<evidence type="ECO:0000313" key="10">
    <source>
        <dbReference type="Proteomes" id="UP000076078"/>
    </source>
</evidence>
<comment type="function">
    <text evidence="3">Specifically acts as an arginine mono-ADP-ribosylhydrolase by mediating the removal of mono-ADP-ribose attached to arginine residues on proteins.</text>
</comment>